<reference evidence="1 2" key="1">
    <citation type="submission" date="2019-05" db="EMBL/GenBank/DDBJ databases">
        <title>Emergence of the Ug99 lineage of the wheat stem rust pathogen through somatic hybridization.</title>
        <authorList>
            <person name="Li F."/>
            <person name="Upadhyaya N.M."/>
            <person name="Sperschneider J."/>
            <person name="Matny O."/>
            <person name="Nguyen-Phuc H."/>
            <person name="Mago R."/>
            <person name="Raley C."/>
            <person name="Miller M.E."/>
            <person name="Silverstein K.A.T."/>
            <person name="Henningsen E."/>
            <person name="Hirsch C.D."/>
            <person name="Visser B."/>
            <person name="Pretorius Z.A."/>
            <person name="Steffenson B.J."/>
            <person name="Schwessinger B."/>
            <person name="Dodds P.N."/>
            <person name="Figueroa M."/>
        </authorList>
    </citation>
    <scope>NUCLEOTIDE SEQUENCE [LARGE SCALE GENOMIC DNA]</scope>
    <source>
        <strain evidence="1">21-0</strain>
    </source>
</reference>
<comment type="caution">
    <text evidence="1">The sequence shown here is derived from an EMBL/GenBank/DDBJ whole genome shotgun (WGS) entry which is preliminary data.</text>
</comment>
<sequence>MENHPNGNSVDKCQVAESCWCSQSHIKFFPAPAAYIFSKINGVGGMENHPNGNSVDKCQVAESCWCSQSHIKFFPAPAAYIFSKINGVGGLYLFAEENYSTHCQGGLLCGYCLLTGEELSLAITLRFLLTKEPASARGVGTPCNCSPSRNLTQRESCSASM</sequence>
<evidence type="ECO:0000313" key="1">
    <source>
        <dbReference type="EMBL" id="KAA1103256.1"/>
    </source>
</evidence>
<accession>A0A5B0PQV4</accession>
<dbReference type="EMBL" id="VSWC01000042">
    <property type="protein sequence ID" value="KAA1103256.1"/>
    <property type="molecule type" value="Genomic_DNA"/>
</dbReference>
<dbReference type="AlphaFoldDB" id="A0A5B0PQV4"/>
<evidence type="ECO:0000313" key="2">
    <source>
        <dbReference type="Proteomes" id="UP000324748"/>
    </source>
</evidence>
<protein>
    <submittedName>
        <fullName evidence="1">Uncharacterized protein</fullName>
    </submittedName>
</protein>
<keyword evidence="2" id="KW-1185">Reference proteome</keyword>
<proteinExistence type="predicted"/>
<gene>
    <name evidence="1" type="ORF">PGT21_011281</name>
</gene>
<organism evidence="1 2">
    <name type="scientific">Puccinia graminis f. sp. tritici</name>
    <dbReference type="NCBI Taxonomy" id="56615"/>
    <lineage>
        <taxon>Eukaryota</taxon>
        <taxon>Fungi</taxon>
        <taxon>Dikarya</taxon>
        <taxon>Basidiomycota</taxon>
        <taxon>Pucciniomycotina</taxon>
        <taxon>Pucciniomycetes</taxon>
        <taxon>Pucciniales</taxon>
        <taxon>Pucciniaceae</taxon>
        <taxon>Puccinia</taxon>
    </lineage>
</organism>
<name>A0A5B0PQV4_PUCGR</name>
<dbReference type="Proteomes" id="UP000324748">
    <property type="component" value="Unassembled WGS sequence"/>
</dbReference>